<organism evidence="3 4">
    <name type="scientific">Ataeniobius toweri</name>
    <dbReference type="NCBI Taxonomy" id="208326"/>
    <lineage>
        <taxon>Eukaryota</taxon>
        <taxon>Metazoa</taxon>
        <taxon>Chordata</taxon>
        <taxon>Craniata</taxon>
        <taxon>Vertebrata</taxon>
        <taxon>Euteleostomi</taxon>
        <taxon>Actinopterygii</taxon>
        <taxon>Neopterygii</taxon>
        <taxon>Teleostei</taxon>
        <taxon>Neoteleostei</taxon>
        <taxon>Acanthomorphata</taxon>
        <taxon>Ovalentaria</taxon>
        <taxon>Atherinomorphae</taxon>
        <taxon>Cyprinodontiformes</taxon>
        <taxon>Goodeidae</taxon>
        <taxon>Ataeniobius</taxon>
    </lineage>
</organism>
<feature type="non-terminal residue" evidence="3">
    <location>
        <position position="1"/>
    </location>
</feature>
<protein>
    <submittedName>
        <fullName evidence="3">Uncharacterized protein</fullName>
    </submittedName>
</protein>
<feature type="compositionally biased region" description="Basic and acidic residues" evidence="2">
    <location>
        <begin position="37"/>
        <end position="57"/>
    </location>
</feature>
<evidence type="ECO:0000313" key="3">
    <source>
        <dbReference type="EMBL" id="MED6262877.1"/>
    </source>
</evidence>
<keyword evidence="4" id="KW-1185">Reference proteome</keyword>
<feature type="coiled-coil region" evidence="1">
    <location>
        <begin position="107"/>
        <end position="134"/>
    </location>
</feature>
<reference evidence="3 4" key="1">
    <citation type="submission" date="2021-07" db="EMBL/GenBank/DDBJ databases">
        <authorList>
            <person name="Palmer J.M."/>
        </authorList>
    </citation>
    <scope>NUCLEOTIDE SEQUENCE [LARGE SCALE GENOMIC DNA]</scope>
    <source>
        <strain evidence="3 4">AT_MEX2019</strain>
        <tissue evidence="3">Muscle</tissue>
    </source>
</reference>
<dbReference type="EMBL" id="JAHUTI010095594">
    <property type="protein sequence ID" value="MED6262877.1"/>
    <property type="molecule type" value="Genomic_DNA"/>
</dbReference>
<comment type="caution">
    <text evidence="3">The sequence shown here is derived from an EMBL/GenBank/DDBJ whole genome shotgun (WGS) entry which is preliminary data.</text>
</comment>
<feature type="region of interest" description="Disordered" evidence="2">
    <location>
        <begin position="1"/>
        <end position="71"/>
    </location>
</feature>
<gene>
    <name evidence="3" type="ORF">ATANTOWER_028291</name>
</gene>
<keyword evidence="1" id="KW-0175">Coiled coil</keyword>
<feature type="compositionally biased region" description="Polar residues" evidence="2">
    <location>
        <begin position="14"/>
        <end position="24"/>
    </location>
</feature>
<evidence type="ECO:0000313" key="4">
    <source>
        <dbReference type="Proteomes" id="UP001345963"/>
    </source>
</evidence>
<sequence length="202" mass="23011">DSASAADDRQSSDPTACQQTCETESNTRREKVRKQKEKPSLSEPLCRRETTHSEAIHGRKNKAQGSSPYASIPPHNYKAFQLYTLYRGKNGKIMQAPLNGCRCDPLISKLENQLEATKEEMKTEIHTVEDLMNKKMGQMDRKNRHQVNMAKESKEMVSIMISKSKYISAAFFKTTHFDQRFYDLSITVSVVKFVINGTNGKQ</sequence>
<proteinExistence type="predicted"/>
<feature type="compositionally biased region" description="Basic and acidic residues" evidence="2">
    <location>
        <begin position="1"/>
        <end position="11"/>
    </location>
</feature>
<evidence type="ECO:0000256" key="2">
    <source>
        <dbReference type="SAM" id="MobiDB-lite"/>
    </source>
</evidence>
<dbReference type="Proteomes" id="UP001345963">
    <property type="component" value="Unassembled WGS sequence"/>
</dbReference>
<evidence type="ECO:0000256" key="1">
    <source>
        <dbReference type="SAM" id="Coils"/>
    </source>
</evidence>
<accession>A0ABU7CIS7</accession>
<name>A0ABU7CIS7_9TELE</name>